<keyword evidence="3" id="KW-0336">GPI-anchor</keyword>
<keyword evidence="2" id="KW-1003">Cell membrane</keyword>
<dbReference type="AlphaFoldDB" id="A0AA86SEZ9"/>
<dbReference type="InterPro" id="IPR045003">
    <property type="entry name" value="FLA_A"/>
</dbReference>
<dbReference type="EMBL" id="OY731400">
    <property type="protein sequence ID" value="CAJ1938712.1"/>
    <property type="molecule type" value="Genomic_DNA"/>
</dbReference>
<dbReference type="Gramene" id="rna-AYBTSS11_LOCUS8734">
    <property type="protein sequence ID" value="CAJ1938712.1"/>
    <property type="gene ID" value="gene-AYBTSS11_LOCUS8734"/>
</dbReference>
<dbReference type="GO" id="GO:0098552">
    <property type="term" value="C:side of membrane"/>
    <property type="evidence" value="ECO:0007669"/>
    <property type="project" value="UniProtKB-KW"/>
</dbReference>
<evidence type="ECO:0000256" key="3">
    <source>
        <dbReference type="ARBA" id="ARBA00022622"/>
    </source>
</evidence>
<organism evidence="7 8">
    <name type="scientific">Sphenostylis stenocarpa</name>
    <dbReference type="NCBI Taxonomy" id="92480"/>
    <lineage>
        <taxon>Eukaryota</taxon>
        <taxon>Viridiplantae</taxon>
        <taxon>Streptophyta</taxon>
        <taxon>Embryophyta</taxon>
        <taxon>Tracheophyta</taxon>
        <taxon>Spermatophyta</taxon>
        <taxon>Magnoliopsida</taxon>
        <taxon>eudicotyledons</taxon>
        <taxon>Gunneridae</taxon>
        <taxon>Pentapetalae</taxon>
        <taxon>rosids</taxon>
        <taxon>fabids</taxon>
        <taxon>Fabales</taxon>
        <taxon>Fabaceae</taxon>
        <taxon>Papilionoideae</taxon>
        <taxon>50 kb inversion clade</taxon>
        <taxon>NPAAA clade</taxon>
        <taxon>indigoferoid/millettioid clade</taxon>
        <taxon>Phaseoleae</taxon>
        <taxon>Sphenostylis</taxon>
    </lineage>
</organism>
<keyword evidence="8" id="KW-1185">Reference proteome</keyword>
<dbReference type="GO" id="GO:0009834">
    <property type="term" value="P:plant-type secondary cell wall biogenesis"/>
    <property type="evidence" value="ECO:0007669"/>
    <property type="project" value="TreeGrafter"/>
</dbReference>
<keyword evidence="4" id="KW-0732">Signal</keyword>
<keyword evidence="5" id="KW-0472">Membrane</keyword>
<protein>
    <submittedName>
        <fullName evidence="7">Uncharacterized protein</fullName>
    </submittedName>
</protein>
<keyword evidence="3" id="KW-0325">Glycoprotein</keyword>
<evidence type="ECO:0000256" key="6">
    <source>
        <dbReference type="SAM" id="MobiDB-lite"/>
    </source>
</evidence>
<evidence type="ECO:0000256" key="4">
    <source>
        <dbReference type="ARBA" id="ARBA00022729"/>
    </source>
</evidence>
<dbReference type="PANTHER" id="PTHR32077">
    <property type="entry name" value="FASCICLIN-LIKE ARABINOGALACTAN PROTEIN"/>
    <property type="match status" value="1"/>
</dbReference>
<gene>
    <name evidence="7" type="ORF">AYBTSS11_LOCUS8734</name>
</gene>
<feature type="non-terminal residue" evidence="7">
    <location>
        <position position="1"/>
    </location>
</feature>
<evidence type="ECO:0000313" key="8">
    <source>
        <dbReference type="Proteomes" id="UP001189624"/>
    </source>
</evidence>
<name>A0AA86SEZ9_9FABA</name>
<evidence type="ECO:0000256" key="5">
    <source>
        <dbReference type="ARBA" id="ARBA00023136"/>
    </source>
</evidence>
<comment type="subcellular location">
    <subcellularLocation>
        <location evidence="1">Cell membrane</location>
        <topology evidence="1">Lipid-anchor</topology>
        <topology evidence="1">GPI-anchor</topology>
    </subcellularLocation>
</comment>
<dbReference type="GO" id="GO:0005886">
    <property type="term" value="C:plasma membrane"/>
    <property type="evidence" value="ECO:0007669"/>
    <property type="project" value="UniProtKB-SubCell"/>
</dbReference>
<feature type="non-terminal residue" evidence="7">
    <location>
        <position position="89"/>
    </location>
</feature>
<sequence length="89" mass="9349">NCVYTDKTLAIYHVDKVLIRLDFSKPKSIAPAPAVAKAPKADKDNSTAEDDDQAHAAKESSGATSFVSIHGTTLTSFGIALLAATATTW</sequence>
<evidence type="ECO:0000313" key="7">
    <source>
        <dbReference type="EMBL" id="CAJ1938712.1"/>
    </source>
</evidence>
<reference evidence="7" key="1">
    <citation type="submission" date="2023-10" db="EMBL/GenBank/DDBJ databases">
        <authorList>
            <person name="Domelevo Entfellner J.-B."/>
        </authorList>
    </citation>
    <scope>NUCLEOTIDE SEQUENCE</scope>
</reference>
<proteinExistence type="predicted"/>
<dbReference type="PANTHER" id="PTHR32077:SF48">
    <property type="entry name" value="FASCICLIN DOMAIN PROTEIN"/>
    <property type="match status" value="1"/>
</dbReference>
<accession>A0AA86SEZ9</accession>
<evidence type="ECO:0000256" key="2">
    <source>
        <dbReference type="ARBA" id="ARBA00022475"/>
    </source>
</evidence>
<dbReference type="Proteomes" id="UP001189624">
    <property type="component" value="Chromosome 3"/>
</dbReference>
<keyword evidence="3" id="KW-0449">Lipoprotein</keyword>
<feature type="region of interest" description="Disordered" evidence="6">
    <location>
        <begin position="31"/>
        <end position="65"/>
    </location>
</feature>
<evidence type="ECO:0000256" key="1">
    <source>
        <dbReference type="ARBA" id="ARBA00004609"/>
    </source>
</evidence>